<evidence type="ECO:0008006" key="3">
    <source>
        <dbReference type="Google" id="ProtNLM"/>
    </source>
</evidence>
<proteinExistence type="predicted"/>
<accession>K6UIU9</accession>
<dbReference type="Proteomes" id="UP000006319">
    <property type="component" value="Chromosome 5"/>
</dbReference>
<dbReference type="VEuPathDB" id="PlasmoDB:PCYB_053810"/>
<protein>
    <recommendedName>
        <fullName evidence="3">CYIR protein</fullName>
    </recommendedName>
</protein>
<dbReference type="GeneID" id="14691463"/>
<sequence>MFIIKNFTYLLSNKDNITFYVDEMLNILENSDLHKFYNILKNYWDDKDTTSVSCTGKSDLKIHYLCKPLENIVSNWNGICPLLNKKNDKCCCYLTYWLYGVIVKINPSYFCINDIYNMLDNFFKKN</sequence>
<dbReference type="PhylomeDB" id="K6UIU9"/>
<evidence type="ECO:0000313" key="2">
    <source>
        <dbReference type="Proteomes" id="UP000006319"/>
    </source>
</evidence>
<dbReference type="EMBL" id="DF157097">
    <property type="protein sequence ID" value="GAB65363.1"/>
    <property type="molecule type" value="Genomic_DNA"/>
</dbReference>
<name>K6UIU9_PLACD</name>
<dbReference type="OrthoDB" id="382814at2759"/>
<organism evidence="1 2">
    <name type="scientific">Plasmodium cynomolgi (strain B)</name>
    <dbReference type="NCBI Taxonomy" id="1120755"/>
    <lineage>
        <taxon>Eukaryota</taxon>
        <taxon>Sar</taxon>
        <taxon>Alveolata</taxon>
        <taxon>Apicomplexa</taxon>
        <taxon>Aconoidasida</taxon>
        <taxon>Haemosporida</taxon>
        <taxon>Plasmodiidae</taxon>
        <taxon>Plasmodium</taxon>
        <taxon>Plasmodium (Plasmodium)</taxon>
    </lineage>
</organism>
<dbReference type="AlphaFoldDB" id="K6UIU9"/>
<dbReference type="KEGG" id="pcy:PCYB_053810"/>
<gene>
    <name evidence="1" type="ORF">PCYB_053810</name>
</gene>
<reference evidence="1 2" key="1">
    <citation type="journal article" date="2012" name="Nat. Genet.">
        <title>Plasmodium cynomolgi genome sequences provide insight into Plasmodium vivax and the monkey malaria clade.</title>
        <authorList>
            <person name="Tachibana S."/>
            <person name="Sullivan S.A."/>
            <person name="Kawai S."/>
            <person name="Nakamura S."/>
            <person name="Kim H.R."/>
            <person name="Goto N."/>
            <person name="Arisue N."/>
            <person name="Palacpac N.M.Q."/>
            <person name="Honma H."/>
            <person name="Yagi M."/>
            <person name="Tougan T."/>
            <person name="Katakai Y."/>
            <person name="Kaneko O."/>
            <person name="Mita T."/>
            <person name="Kita K."/>
            <person name="Yasutomi Y."/>
            <person name="Sutton P.L."/>
            <person name="Shakhbatyan R."/>
            <person name="Horii T."/>
            <person name="Yasunaga T."/>
            <person name="Barnwell J.W."/>
            <person name="Escalante A.A."/>
            <person name="Carlton J.M."/>
            <person name="Tanabe K."/>
        </authorList>
    </citation>
    <scope>NUCLEOTIDE SEQUENCE [LARGE SCALE GENOMIC DNA]</scope>
    <source>
        <strain evidence="1 2">B</strain>
    </source>
</reference>
<keyword evidence="2" id="KW-1185">Reference proteome</keyword>
<dbReference type="RefSeq" id="XP_004221310.1">
    <property type="nucleotide sequence ID" value="XM_004221262.1"/>
</dbReference>
<evidence type="ECO:0000313" key="1">
    <source>
        <dbReference type="EMBL" id="GAB65363.1"/>
    </source>
</evidence>